<keyword evidence="2" id="KW-1185">Reference proteome</keyword>
<dbReference type="HOGENOM" id="CLU_059636_0_0_1"/>
<dbReference type="InParanoid" id="B4MZR8"/>
<dbReference type="OrthoDB" id="7934455at2759"/>
<evidence type="ECO:0000313" key="1">
    <source>
        <dbReference type="EMBL" id="EDW77853.1"/>
    </source>
</evidence>
<proteinExistence type="predicted"/>
<dbReference type="FunCoup" id="B4MZR8">
    <property type="interactions" value="124"/>
</dbReference>
<dbReference type="EMBL" id="CH963920">
    <property type="protein sequence ID" value="EDW77853.1"/>
    <property type="molecule type" value="Genomic_DNA"/>
</dbReference>
<reference evidence="1 2" key="1">
    <citation type="journal article" date="2007" name="Nature">
        <title>Evolution of genes and genomes on the Drosophila phylogeny.</title>
        <authorList>
            <consortium name="Drosophila 12 Genomes Consortium"/>
            <person name="Clark A.G."/>
            <person name="Eisen M.B."/>
            <person name="Smith D.R."/>
            <person name="Bergman C.M."/>
            <person name="Oliver B."/>
            <person name="Markow T.A."/>
            <person name="Kaufman T.C."/>
            <person name="Kellis M."/>
            <person name="Gelbart W."/>
            <person name="Iyer V.N."/>
            <person name="Pollard D.A."/>
            <person name="Sackton T.B."/>
            <person name="Larracuente A.M."/>
            <person name="Singh N.D."/>
            <person name="Abad J.P."/>
            <person name="Abt D.N."/>
            <person name="Adryan B."/>
            <person name="Aguade M."/>
            <person name="Akashi H."/>
            <person name="Anderson W.W."/>
            <person name="Aquadro C.F."/>
            <person name="Ardell D.H."/>
            <person name="Arguello R."/>
            <person name="Artieri C.G."/>
            <person name="Barbash D.A."/>
            <person name="Barker D."/>
            <person name="Barsanti P."/>
            <person name="Batterham P."/>
            <person name="Batzoglou S."/>
            <person name="Begun D."/>
            <person name="Bhutkar A."/>
            <person name="Blanco E."/>
            <person name="Bosak S.A."/>
            <person name="Bradley R.K."/>
            <person name="Brand A.D."/>
            <person name="Brent M.R."/>
            <person name="Brooks A.N."/>
            <person name="Brown R.H."/>
            <person name="Butlin R.K."/>
            <person name="Caggese C."/>
            <person name="Calvi B.R."/>
            <person name="Bernardo de Carvalho A."/>
            <person name="Caspi A."/>
            <person name="Castrezana S."/>
            <person name="Celniker S.E."/>
            <person name="Chang J.L."/>
            <person name="Chapple C."/>
            <person name="Chatterji S."/>
            <person name="Chinwalla A."/>
            <person name="Civetta A."/>
            <person name="Clifton S.W."/>
            <person name="Comeron J.M."/>
            <person name="Costello J.C."/>
            <person name="Coyne J.A."/>
            <person name="Daub J."/>
            <person name="David R.G."/>
            <person name="Delcher A.L."/>
            <person name="Delehaunty K."/>
            <person name="Do C.B."/>
            <person name="Ebling H."/>
            <person name="Edwards K."/>
            <person name="Eickbush T."/>
            <person name="Evans J.D."/>
            <person name="Filipski A."/>
            <person name="Findeiss S."/>
            <person name="Freyhult E."/>
            <person name="Fulton L."/>
            <person name="Fulton R."/>
            <person name="Garcia A.C."/>
            <person name="Gardiner A."/>
            <person name="Garfield D.A."/>
            <person name="Garvin B.E."/>
            <person name="Gibson G."/>
            <person name="Gilbert D."/>
            <person name="Gnerre S."/>
            <person name="Godfrey J."/>
            <person name="Good R."/>
            <person name="Gotea V."/>
            <person name="Gravely B."/>
            <person name="Greenberg A.J."/>
            <person name="Griffiths-Jones S."/>
            <person name="Gross S."/>
            <person name="Guigo R."/>
            <person name="Gustafson E.A."/>
            <person name="Haerty W."/>
            <person name="Hahn M.W."/>
            <person name="Halligan D.L."/>
            <person name="Halpern A.L."/>
            <person name="Halter G.M."/>
            <person name="Han M.V."/>
            <person name="Heger A."/>
            <person name="Hillier L."/>
            <person name="Hinrichs A.S."/>
            <person name="Holmes I."/>
            <person name="Hoskins R.A."/>
            <person name="Hubisz M.J."/>
            <person name="Hultmark D."/>
            <person name="Huntley M.A."/>
            <person name="Jaffe D.B."/>
            <person name="Jagadeeshan S."/>
            <person name="Jeck W.R."/>
            <person name="Johnson J."/>
            <person name="Jones C.D."/>
            <person name="Jordan W.C."/>
            <person name="Karpen G.H."/>
            <person name="Kataoka E."/>
            <person name="Keightley P.D."/>
            <person name="Kheradpour P."/>
            <person name="Kirkness E.F."/>
            <person name="Koerich L.B."/>
            <person name="Kristiansen K."/>
            <person name="Kudrna D."/>
            <person name="Kulathinal R.J."/>
            <person name="Kumar S."/>
            <person name="Kwok R."/>
            <person name="Lander E."/>
            <person name="Langley C.H."/>
            <person name="Lapoint R."/>
            <person name="Lazzaro B.P."/>
            <person name="Lee S.J."/>
            <person name="Levesque L."/>
            <person name="Li R."/>
            <person name="Lin C.F."/>
            <person name="Lin M.F."/>
            <person name="Lindblad-Toh K."/>
            <person name="Llopart A."/>
            <person name="Long M."/>
            <person name="Low L."/>
            <person name="Lozovsky E."/>
            <person name="Lu J."/>
            <person name="Luo M."/>
            <person name="Machado C.A."/>
            <person name="Makalowski W."/>
            <person name="Marzo M."/>
            <person name="Matsuda M."/>
            <person name="Matzkin L."/>
            <person name="McAllister B."/>
            <person name="McBride C.S."/>
            <person name="McKernan B."/>
            <person name="McKernan K."/>
            <person name="Mendez-Lago M."/>
            <person name="Minx P."/>
            <person name="Mollenhauer M.U."/>
            <person name="Montooth K."/>
            <person name="Mount S.M."/>
            <person name="Mu X."/>
            <person name="Myers E."/>
            <person name="Negre B."/>
            <person name="Newfeld S."/>
            <person name="Nielsen R."/>
            <person name="Noor M.A."/>
            <person name="O'Grady P."/>
            <person name="Pachter L."/>
            <person name="Papaceit M."/>
            <person name="Parisi M.J."/>
            <person name="Parisi M."/>
            <person name="Parts L."/>
            <person name="Pedersen J.S."/>
            <person name="Pesole G."/>
            <person name="Phillippy A.M."/>
            <person name="Ponting C.P."/>
            <person name="Pop M."/>
            <person name="Porcelli D."/>
            <person name="Powell J.R."/>
            <person name="Prohaska S."/>
            <person name="Pruitt K."/>
            <person name="Puig M."/>
            <person name="Quesneville H."/>
            <person name="Ram K.R."/>
            <person name="Rand D."/>
            <person name="Rasmussen M.D."/>
            <person name="Reed L.K."/>
            <person name="Reenan R."/>
            <person name="Reily A."/>
            <person name="Remington K.A."/>
            <person name="Rieger T.T."/>
            <person name="Ritchie M.G."/>
            <person name="Robin C."/>
            <person name="Rogers Y.H."/>
            <person name="Rohde C."/>
            <person name="Rozas J."/>
            <person name="Rubenfield M.J."/>
            <person name="Ruiz A."/>
            <person name="Russo S."/>
            <person name="Salzberg S.L."/>
            <person name="Sanchez-Gracia A."/>
            <person name="Saranga D.J."/>
            <person name="Sato H."/>
            <person name="Schaeffer S.W."/>
            <person name="Schatz M.C."/>
            <person name="Schlenke T."/>
            <person name="Schwartz R."/>
            <person name="Segarra C."/>
            <person name="Singh R.S."/>
            <person name="Sirot L."/>
            <person name="Sirota M."/>
            <person name="Sisneros N.B."/>
            <person name="Smith C.D."/>
            <person name="Smith T.F."/>
            <person name="Spieth J."/>
            <person name="Stage D.E."/>
            <person name="Stark A."/>
            <person name="Stephan W."/>
            <person name="Strausberg R.L."/>
            <person name="Strempel S."/>
            <person name="Sturgill D."/>
            <person name="Sutton G."/>
            <person name="Sutton G.G."/>
            <person name="Tao W."/>
            <person name="Teichmann S."/>
            <person name="Tobari Y.N."/>
            <person name="Tomimura Y."/>
            <person name="Tsolas J.M."/>
            <person name="Valente V.L."/>
            <person name="Venter E."/>
            <person name="Venter J.C."/>
            <person name="Vicario S."/>
            <person name="Vieira F.G."/>
            <person name="Vilella A.J."/>
            <person name="Villasante A."/>
            <person name="Walenz B."/>
            <person name="Wang J."/>
            <person name="Wasserman M."/>
            <person name="Watts T."/>
            <person name="Wilson D."/>
            <person name="Wilson R.K."/>
            <person name="Wing R.A."/>
            <person name="Wolfner M.F."/>
            <person name="Wong A."/>
            <person name="Wong G.K."/>
            <person name="Wu C.I."/>
            <person name="Wu G."/>
            <person name="Yamamoto D."/>
            <person name="Yang H.P."/>
            <person name="Yang S.P."/>
            <person name="Yorke J.A."/>
            <person name="Yoshida K."/>
            <person name="Zdobnov E."/>
            <person name="Zhang P."/>
            <person name="Zhang Y."/>
            <person name="Zimin A.V."/>
            <person name="Baldwin J."/>
            <person name="Abdouelleil A."/>
            <person name="Abdulkadir J."/>
            <person name="Abebe A."/>
            <person name="Abera B."/>
            <person name="Abreu J."/>
            <person name="Acer S.C."/>
            <person name="Aftuck L."/>
            <person name="Alexander A."/>
            <person name="An P."/>
            <person name="Anderson E."/>
            <person name="Anderson S."/>
            <person name="Arachi H."/>
            <person name="Azer M."/>
            <person name="Bachantsang P."/>
            <person name="Barry A."/>
            <person name="Bayul T."/>
            <person name="Berlin A."/>
            <person name="Bessette D."/>
            <person name="Bloom T."/>
            <person name="Blye J."/>
            <person name="Boguslavskiy L."/>
            <person name="Bonnet C."/>
            <person name="Boukhgalter B."/>
            <person name="Bourzgui I."/>
            <person name="Brown A."/>
            <person name="Cahill P."/>
            <person name="Channer S."/>
            <person name="Cheshatsang Y."/>
            <person name="Chuda L."/>
            <person name="Citroen M."/>
            <person name="Collymore A."/>
            <person name="Cooke P."/>
            <person name="Costello M."/>
            <person name="D'Aco K."/>
            <person name="Daza R."/>
            <person name="De Haan G."/>
            <person name="DeGray S."/>
            <person name="DeMaso C."/>
            <person name="Dhargay N."/>
            <person name="Dooley K."/>
            <person name="Dooley E."/>
            <person name="Doricent M."/>
            <person name="Dorje P."/>
            <person name="Dorjee K."/>
            <person name="Dupes A."/>
            <person name="Elong R."/>
            <person name="Falk J."/>
            <person name="Farina A."/>
            <person name="Faro S."/>
            <person name="Ferguson D."/>
            <person name="Fisher S."/>
            <person name="Foley C.D."/>
            <person name="Franke A."/>
            <person name="Friedrich D."/>
            <person name="Gadbois L."/>
            <person name="Gearin G."/>
            <person name="Gearin C.R."/>
            <person name="Giannoukos G."/>
            <person name="Goode T."/>
            <person name="Graham J."/>
            <person name="Grandbois E."/>
            <person name="Grewal S."/>
            <person name="Gyaltsen K."/>
            <person name="Hafez N."/>
            <person name="Hagos B."/>
            <person name="Hall J."/>
            <person name="Henson C."/>
            <person name="Hollinger A."/>
            <person name="Honan T."/>
            <person name="Huard M.D."/>
            <person name="Hughes L."/>
            <person name="Hurhula B."/>
            <person name="Husby M.E."/>
            <person name="Kamat A."/>
            <person name="Kanga B."/>
            <person name="Kashin S."/>
            <person name="Khazanovich D."/>
            <person name="Kisner P."/>
            <person name="Lance K."/>
            <person name="Lara M."/>
            <person name="Lee W."/>
            <person name="Lennon N."/>
            <person name="Letendre F."/>
            <person name="LeVine R."/>
            <person name="Lipovsky A."/>
            <person name="Liu X."/>
            <person name="Liu J."/>
            <person name="Liu S."/>
            <person name="Lokyitsang T."/>
            <person name="Lokyitsang Y."/>
            <person name="Lubonja R."/>
            <person name="Lui A."/>
            <person name="MacDonald P."/>
            <person name="Magnisalis V."/>
            <person name="Maru K."/>
            <person name="Matthews C."/>
            <person name="McCusker W."/>
            <person name="McDonough S."/>
            <person name="Mehta T."/>
            <person name="Meldrim J."/>
            <person name="Meneus L."/>
            <person name="Mihai O."/>
            <person name="Mihalev A."/>
            <person name="Mihova T."/>
            <person name="Mittelman R."/>
            <person name="Mlenga V."/>
            <person name="Montmayeur A."/>
            <person name="Mulrain L."/>
            <person name="Navidi A."/>
            <person name="Naylor J."/>
            <person name="Negash T."/>
            <person name="Nguyen T."/>
            <person name="Nguyen N."/>
            <person name="Nicol R."/>
            <person name="Norbu C."/>
            <person name="Norbu N."/>
            <person name="Novod N."/>
            <person name="O'Neill B."/>
            <person name="Osman S."/>
            <person name="Markiewicz E."/>
            <person name="Oyono O.L."/>
            <person name="Patti C."/>
            <person name="Phunkhang P."/>
            <person name="Pierre F."/>
            <person name="Priest M."/>
            <person name="Raghuraman S."/>
            <person name="Rege F."/>
            <person name="Reyes R."/>
            <person name="Rise C."/>
            <person name="Rogov P."/>
            <person name="Ross K."/>
            <person name="Ryan E."/>
            <person name="Settipalli S."/>
            <person name="Shea T."/>
            <person name="Sherpa N."/>
            <person name="Shi L."/>
            <person name="Shih D."/>
            <person name="Sparrow T."/>
            <person name="Spaulding J."/>
            <person name="Stalker J."/>
            <person name="Stange-Thomann N."/>
            <person name="Stavropoulos S."/>
            <person name="Stone C."/>
            <person name="Strader C."/>
            <person name="Tesfaye S."/>
            <person name="Thomson T."/>
            <person name="Thoulutsang Y."/>
            <person name="Thoulutsang D."/>
            <person name="Topham K."/>
            <person name="Topping I."/>
            <person name="Tsamla T."/>
            <person name="Vassiliev H."/>
            <person name="Vo A."/>
            <person name="Wangchuk T."/>
            <person name="Wangdi T."/>
            <person name="Weiand M."/>
            <person name="Wilkinson J."/>
            <person name="Wilson A."/>
            <person name="Yadav S."/>
            <person name="Young G."/>
            <person name="Yu Q."/>
            <person name="Zembek L."/>
            <person name="Zhong D."/>
            <person name="Zimmer A."/>
            <person name="Zwirko Z."/>
            <person name="Jaffe D.B."/>
            <person name="Alvarez P."/>
            <person name="Brockman W."/>
            <person name="Butler J."/>
            <person name="Chin C."/>
            <person name="Gnerre S."/>
            <person name="Grabherr M."/>
            <person name="Kleber M."/>
            <person name="Mauceli E."/>
            <person name="MacCallum I."/>
        </authorList>
    </citation>
    <scope>NUCLEOTIDE SEQUENCE [LARGE SCALE GENOMIC DNA]</scope>
    <source>
        <strain evidence="2">Tucson 14030-0811.24</strain>
    </source>
</reference>
<gene>
    <name evidence="1" type="primary">Dwil\GK24325</name>
    <name evidence="1" type="ORF">Dwil_GK24325</name>
</gene>
<dbReference type="Proteomes" id="UP000007798">
    <property type="component" value="Unassembled WGS sequence"/>
</dbReference>
<organism evidence="1 2">
    <name type="scientific">Drosophila willistoni</name>
    <name type="common">Fruit fly</name>
    <dbReference type="NCBI Taxonomy" id="7260"/>
    <lineage>
        <taxon>Eukaryota</taxon>
        <taxon>Metazoa</taxon>
        <taxon>Ecdysozoa</taxon>
        <taxon>Arthropoda</taxon>
        <taxon>Hexapoda</taxon>
        <taxon>Insecta</taxon>
        <taxon>Pterygota</taxon>
        <taxon>Neoptera</taxon>
        <taxon>Endopterygota</taxon>
        <taxon>Diptera</taxon>
        <taxon>Brachycera</taxon>
        <taxon>Muscomorpha</taxon>
        <taxon>Ephydroidea</taxon>
        <taxon>Drosophilidae</taxon>
        <taxon>Drosophila</taxon>
        <taxon>Sophophora</taxon>
    </lineage>
</organism>
<evidence type="ECO:0000313" key="2">
    <source>
        <dbReference type="Proteomes" id="UP000007798"/>
    </source>
</evidence>
<evidence type="ECO:0008006" key="3">
    <source>
        <dbReference type="Google" id="ProtNLM"/>
    </source>
</evidence>
<dbReference type="KEGG" id="dwi:6643815"/>
<dbReference type="AlphaFoldDB" id="B4MZR8"/>
<dbReference type="PhylomeDB" id="B4MZR8"/>
<accession>B4MZR8</accession>
<name>B4MZR8_DROWI</name>
<protein>
    <recommendedName>
        <fullName evidence="3">Telomere-binding protein cav</fullName>
    </recommendedName>
</protein>
<sequence>MSLLDSWEILRLHQEEEESLILSKATDDNLEFVRHIIEKTKVTEEDLRREYTPEEERQLCLRTKVRVNMAYVNCVYDAKKRLDAKGSLTNKSYRFVNAMLIKAIKRHMVVPYPDDVVARHQYINHCELKKDNNLRLDRWKKQLERQKLLENPPKTEPGDVNSSIIELYDVDGIGDDDNTQEAGVQAAPLPQKNQQTDWLLAIDEINSESMTLCDSNYSLQSQILSQSDGMAADYATFNTQVPASSTQDSEADKLL</sequence>